<dbReference type="STRING" id="420778.A0A1S8B8T9"/>
<proteinExistence type="predicted"/>
<dbReference type="Pfam" id="PF05920">
    <property type="entry name" value="Homeobox_KN"/>
    <property type="match status" value="1"/>
</dbReference>
<comment type="caution">
    <text evidence="7">The sequence shown here is derived from an EMBL/GenBank/DDBJ whole genome shotgun (WGS) entry which is preliminary data.</text>
</comment>
<evidence type="ECO:0000256" key="3">
    <source>
        <dbReference type="ARBA" id="ARBA00023242"/>
    </source>
</evidence>
<gene>
    <name evidence="7" type="ORF">BK809_0001332</name>
</gene>
<feature type="compositionally biased region" description="Basic and acidic residues" evidence="5">
    <location>
        <begin position="276"/>
        <end position="292"/>
    </location>
</feature>
<feature type="DNA-binding region" description="Homeobox" evidence="4">
    <location>
        <begin position="147"/>
        <end position="209"/>
    </location>
</feature>
<dbReference type="InterPro" id="IPR050224">
    <property type="entry name" value="TALE_homeobox"/>
</dbReference>
<keyword evidence="1 4" id="KW-0238">DNA-binding</keyword>
<dbReference type="InterPro" id="IPR001356">
    <property type="entry name" value="HD"/>
</dbReference>
<dbReference type="Proteomes" id="UP000190776">
    <property type="component" value="Unassembled WGS sequence"/>
</dbReference>
<feature type="domain" description="Homeobox" evidence="6">
    <location>
        <begin position="145"/>
        <end position="208"/>
    </location>
</feature>
<dbReference type="EMBL" id="MSZU01000106">
    <property type="protein sequence ID" value="OMP83949.1"/>
    <property type="molecule type" value="Genomic_DNA"/>
</dbReference>
<evidence type="ECO:0000256" key="2">
    <source>
        <dbReference type="ARBA" id="ARBA00023155"/>
    </source>
</evidence>
<feature type="compositionally biased region" description="Basic and acidic residues" evidence="5">
    <location>
        <begin position="19"/>
        <end position="39"/>
    </location>
</feature>
<feature type="compositionally biased region" description="Polar residues" evidence="5">
    <location>
        <begin position="218"/>
        <end position="236"/>
    </location>
</feature>
<feature type="region of interest" description="Disordered" evidence="5">
    <location>
        <begin position="218"/>
        <end position="292"/>
    </location>
</feature>
<keyword evidence="2 4" id="KW-0371">Homeobox</keyword>
<dbReference type="Gene3D" id="1.10.10.60">
    <property type="entry name" value="Homeodomain-like"/>
    <property type="match status" value="1"/>
</dbReference>
<evidence type="ECO:0000256" key="1">
    <source>
        <dbReference type="ARBA" id="ARBA00023125"/>
    </source>
</evidence>
<dbReference type="InterPro" id="IPR009057">
    <property type="entry name" value="Homeodomain-like_sf"/>
</dbReference>
<dbReference type="SUPFAM" id="SSF46689">
    <property type="entry name" value="Homeodomain-like"/>
    <property type="match status" value="1"/>
</dbReference>
<dbReference type="PANTHER" id="PTHR11850">
    <property type="entry name" value="HOMEOBOX PROTEIN TRANSCRIPTION FACTORS"/>
    <property type="match status" value="1"/>
</dbReference>
<evidence type="ECO:0000256" key="5">
    <source>
        <dbReference type="SAM" id="MobiDB-lite"/>
    </source>
</evidence>
<dbReference type="GO" id="GO:0005634">
    <property type="term" value="C:nucleus"/>
    <property type="evidence" value="ECO:0007669"/>
    <property type="project" value="UniProtKB-SubCell"/>
</dbReference>
<dbReference type="InterPro" id="IPR008422">
    <property type="entry name" value="KN_HD"/>
</dbReference>
<protein>
    <submittedName>
        <fullName evidence="7">Homeobox protein TGIF2</fullName>
    </submittedName>
</protein>
<dbReference type="PROSITE" id="PS50071">
    <property type="entry name" value="HOMEOBOX_2"/>
    <property type="match status" value="1"/>
</dbReference>
<accession>A0A1S8B8T9</accession>
<organism evidence="7 8">
    <name type="scientific">Diplodia seriata</name>
    <dbReference type="NCBI Taxonomy" id="420778"/>
    <lineage>
        <taxon>Eukaryota</taxon>
        <taxon>Fungi</taxon>
        <taxon>Dikarya</taxon>
        <taxon>Ascomycota</taxon>
        <taxon>Pezizomycotina</taxon>
        <taxon>Dothideomycetes</taxon>
        <taxon>Dothideomycetes incertae sedis</taxon>
        <taxon>Botryosphaeriales</taxon>
        <taxon>Botryosphaeriaceae</taxon>
        <taxon>Diplodia</taxon>
    </lineage>
</organism>
<dbReference type="CDD" id="cd00086">
    <property type="entry name" value="homeodomain"/>
    <property type="match status" value="1"/>
</dbReference>
<dbReference type="GO" id="GO:0003677">
    <property type="term" value="F:DNA binding"/>
    <property type="evidence" value="ECO:0007669"/>
    <property type="project" value="UniProtKB-UniRule"/>
</dbReference>
<comment type="subcellular location">
    <subcellularLocation>
        <location evidence="4">Nucleus</location>
    </subcellularLocation>
</comment>
<evidence type="ECO:0000259" key="6">
    <source>
        <dbReference type="PROSITE" id="PS50071"/>
    </source>
</evidence>
<keyword evidence="3 4" id="KW-0539">Nucleus</keyword>
<evidence type="ECO:0000313" key="8">
    <source>
        <dbReference type="Proteomes" id="UP000190776"/>
    </source>
</evidence>
<evidence type="ECO:0000256" key="4">
    <source>
        <dbReference type="PROSITE-ProRule" id="PRU00108"/>
    </source>
</evidence>
<sequence>MHAEGRPSLLQARPSANYESRRTSLRADYEPRIPSESRHSLPSPFNPRVSPPAAVTQVYHPPPGYAAAIPIPEAHRYTESPYGPIAYHNEYHTPRAPYVSERVPVRHDSTVFTGSGHHWPPPPPHYAYPPGYGYVIDHNVPENYPGSRRRRGNLPKEATALLKKWFQDHAESPYPSDEEKTSLATSTGLSQAQISNWFINARRRNPGKEAREMTRAMNNNRSSGQQQAQGTNGSQEQDLSVQPSASSSPQQTRPSQQHREQHYVLPQIAAPQPYHYDPRDHKQDRDHEMGNT</sequence>
<evidence type="ECO:0000313" key="7">
    <source>
        <dbReference type="EMBL" id="OMP83949.1"/>
    </source>
</evidence>
<dbReference type="AlphaFoldDB" id="A0A1S8B8T9"/>
<feature type="compositionally biased region" description="Low complexity" evidence="5">
    <location>
        <begin position="237"/>
        <end position="255"/>
    </location>
</feature>
<feature type="region of interest" description="Disordered" evidence="5">
    <location>
        <begin position="1"/>
        <end position="57"/>
    </location>
</feature>
<dbReference type="SMART" id="SM00389">
    <property type="entry name" value="HOX"/>
    <property type="match status" value="1"/>
</dbReference>
<dbReference type="OrthoDB" id="10056939at2759"/>
<name>A0A1S8B8T9_9PEZI</name>
<dbReference type="GO" id="GO:0006355">
    <property type="term" value="P:regulation of DNA-templated transcription"/>
    <property type="evidence" value="ECO:0007669"/>
    <property type="project" value="InterPro"/>
</dbReference>
<reference evidence="7 8" key="1">
    <citation type="submission" date="2017-01" db="EMBL/GenBank/DDBJ databases">
        <title>Draft genome sequence of Diplodia seriata F98.1, a fungal species involved in grapevine trunk diseases.</title>
        <authorList>
            <person name="Robert-Siegwald G."/>
            <person name="Vallet J."/>
            <person name="Abou-Mansour E."/>
            <person name="Xu J."/>
            <person name="Rey P."/>
            <person name="Bertsch C."/>
            <person name="Rego C."/>
            <person name="Larignon P."/>
            <person name="Fontaine F."/>
            <person name="Lebrun M.-H."/>
        </authorList>
    </citation>
    <scope>NUCLEOTIDE SEQUENCE [LARGE SCALE GENOMIC DNA]</scope>
    <source>
        <strain evidence="7 8">F98.1</strain>
    </source>
</reference>